<reference evidence="2" key="1">
    <citation type="submission" date="2016-10" db="EMBL/GenBank/DDBJ databases">
        <title>Genome sequence of Streptomyces mangrovisoli MUSC 149.</title>
        <authorList>
            <person name="Lee L.-H."/>
            <person name="Ser H.-L."/>
        </authorList>
    </citation>
    <scope>NUCLEOTIDE SEQUENCE [LARGE SCALE GENOMIC DNA]</scope>
    <source>
        <strain evidence="2">MUSC 149</strain>
    </source>
</reference>
<dbReference type="STRING" id="1428628.WN71_020560"/>
<dbReference type="PANTHER" id="PTHR32309">
    <property type="entry name" value="TYROSINE-PROTEIN KINASE"/>
    <property type="match status" value="1"/>
</dbReference>
<feature type="compositionally biased region" description="Basic and acidic residues" evidence="1">
    <location>
        <begin position="535"/>
        <end position="547"/>
    </location>
</feature>
<dbReference type="RefSeq" id="WP_046581994.1">
    <property type="nucleotide sequence ID" value="NZ_LAVA02000046.1"/>
</dbReference>
<proteinExistence type="predicted"/>
<evidence type="ECO:0000313" key="3">
    <source>
        <dbReference type="Proteomes" id="UP000034196"/>
    </source>
</evidence>
<name>A0A1J4NVF3_9ACTN</name>
<sequence>MSEAHGPARAEDEPEQLREQFRQLLRYRWLIGSGVGVGLLGGAWLGVTGADSYAATTDIVLRAPTSDPFAPTLSSDKVLNMGSERQTALSRKVAEGAAERLGMGVGEVDRLQRGLQVTNPPQTLVLHFTYTASDPKEAARRANALTQAYIDLRKAQWESVRGSMLKSLQGQLDPVAKQNDELTKRLKALPDGSAADSAYAVQANLLNRITDLRSKITSLKALDMTPGNVIRNATPPTASDGPGLPLSLGLGGLVGVGLGLLGAWVRLVFDPAPRSAGDVARAVRGPVLGVLPRGSAGALVVGHTDSRAAEEYRSIAFRLAYDDRFADRRRLLVVAPRGSMNSSIAVAVNLAASFAETGKNVLLVEADLRGPSLSERLEVTAASRPRWSRTADLSDGEWPSQDHLVVDAGGSGTFGLVPGERVLNVPRALTSARTTRLIAEAEDPGAALVVVAPPVLAYADALALVDRVDGVLIVCDPRTVHRADLVRVRELIVGAGGTVLGAVTHTESRRAEAGAAARRGRRTRRTEGGPAVPEVRPRTDPERHGDGSDTVALRTVGSGDR</sequence>
<feature type="region of interest" description="Disordered" evidence="1">
    <location>
        <begin position="505"/>
        <end position="561"/>
    </location>
</feature>
<dbReference type="PANTHER" id="PTHR32309:SF31">
    <property type="entry name" value="CAPSULAR EXOPOLYSACCHARIDE FAMILY"/>
    <property type="match status" value="1"/>
</dbReference>
<dbReference type="EMBL" id="LAVA02000046">
    <property type="protein sequence ID" value="OIJ66058.1"/>
    <property type="molecule type" value="Genomic_DNA"/>
</dbReference>
<evidence type="ECO:0000256" key="1">
    <source>
        <dbReference type="SAM" id="MobiDB-lite"/>
    </source>
</evidence>
<organism evidence="2 3">
    <name type="scientific">Streptomyces mangrovisoli</name>
    <dbReference type="NCBI Taxonomy" id="1428628"/>
    <lineage>
        <taxon>Bacteria</taxon>
        <taxon>Bacillati</taxon>
        <taxon>Actinomycetota</taxon>
        <taxon>Actinomycetes</taxon>
        <taxon>Kitasatosporales</taxon>
        <taxon>Streptomycetaceae</taxon>
        <taxon>Streptomyces</taxon>
    </lineage>
</organism>
<dbReference type="OrthoDB" id="4336558at2"/>
<gene>
    <name evidence="2" type="ORF">WN71_020560</name>
</gene>
<protein>
    <submittedName>
        <fullName evidence="2">Lipopolysaccharide biosynthesis protein</fullName>
    </submittedName>
</protein>
<comment type="caution">
    <text evidence="2">The sequence shown here is derived from an EMBL/GenBank/DDBJ whole genome shotgun (WGS) entry which is preliminary data.</text>
</comment>
<keyword evidence="3" id="KW-1185">Reference proteome</keyword>
<dbReference type="SUPFAM" id="SSF52540">
    <property type="entry name" value="P-loop containing nucleoside triphosphate hydrolases"/>
    <property type="match status" value="1"/>
</dbReference>
<dbReference type="Proteomes" id="UP000034196">
    <property type="component" value="Unassembled WGS sequence"/>
</dbReference>
<evidence type="ECO:0000313" key="2">
    <source>
        <dbReference type="EMBL" id="OIJ66058.1"/>
    </source>
</evidence>
<dbReference type="InterPro" id="IPR050445">
    <property type="entry name" value="Bact_polysacc_biosynth/exp"/>
</dbReference>
<dbReference type="InterPro" id="IPR027417">
    <property type="entry name" value="P-loop_NTPase"/>
</dbReference>
<dbReference type="AlphaFoldDB" id="A0A1J4NVF3"/>
<dbReference type="Gene3D" id="3.40.50.300">
    <property type="entry name" value="P-loop containing nucleotide triphosphate hydrolases"/>
    <property type="match status" value="1"/>
</dbReference>
<accession>A0A1J4NVF3</accession>